<accession>A0A9P1BIH2</accession>
<name>A0A9P1BIH2_9DINO</name>
<dbReference type="OrthoDB" id="446372at2759"/>
<evidence type="ECO:0000313" key="1">
    <source>
        <dbReference type="EMBL" id="CAI3974053.1"/>
    </source>
</evidence>
<proteinExistence type="predicted"/>
<protein>
    <submittedName>
        <fullName evidence="2">NYN domain-containing protein</fullName>
    </submittedName>
</protein>
<reference evidence="2 3" key="2">
    <citation type="submission" date="2024-05" db="EMBL/GenBank/DDBJ databases">
        <authorList>
            <person name="Chen Y."/>
            <person name="Shah S."/>
            <person name="Dougan E. K."/>
            <person name="Thang M."/>
            <person name="Chan C."/>
        </authorList>
    </citation>
    <scope>NUCLEOTIDE SEQUENCE [LARGE SCALE GENOMIC DNA]</scope>
</reference>
<gene>
    <name evidence="1" type="ORF">C1SCF055_LOCUS2486</name>
</gene>
<dbReference type="EMBL" id="CAMXCT030000113">
    <property type="protein sequence ID" value="CAL4761365.1"/>
    <property type="molecule type" value="Genomic_DNA"/>
</dbReference>
<keyword evidence="3" id="KW-1185">Reference proteome</keyword>
<dbReference type="EMBL" id="CAMXCT010000113">
    <property type="protein sequence ID" value="CAI3974053.1"/>
    <property type="molecule type" value="Genomic_DNA"/>
</dbReference>
<dbReference type="EMBL" id="CAMXCT020000113">
    <property type="protein sequence ID" value="CAL1127428.1"/>
    <property type="molecule type" value="Genomic_DNA"/>
</dbReference>
<organism evidence="1">
    <name type="scientific">Cladocopium goreaui</name>
    <dbReference type="NCBI Taxonomy" id="2562237"/>
    <lineage>
        <taxon>Eukaryota</taxon>
        <taxon>Sar</taxon>
        <taxon>Alveolata</taxon>
        <taxon>Dinophyceae</taxon>
        <taxon>Suessiales</taxon>
        <taxon>Symbiodiniaceae</taxon>
        <taxon>Cladocopium</taxon>
    </lineage>
</organism>
<evidence type="ECO:0000313" key="2">
    <source>
        <dbReference type="EMBL" id="CAL4761365.1"/>
    </source>
</evidence>
<sequence>MSYLAGLKFPVARGIGTHCVPIPRAQNQAAEPNDDAIISEIQKCAKSPRGACVALFTNDKGFASVIKHSMSDKHRFYVLIKSTSFAVADFYKEQGIPVLTLPVEARLTTVKAILHPDGDGTVELGEAIDPSANRARRVAMYDSWEELLKGQGCSASFSSSGGYPVQRIAKFWFANSLGSLCVFPLSVGTFALNSALRQRPRKWISDTESFALVVPVRRGKSKSQLNKYGSRLGRSIFLGGGPFMLQDSGDLVAQALKKLGYLDDSWNTDLTEALNCFWNATNNKHVLRKLGFLIDPLDTASDAAAKLRTALLSDSTNGRWQRGGTCTHTAITILRSKNLLPRSSKSPAMDETWSAMKTYAKVHQLPKMKTFNALAAQITRHFHQTDPSRRGNIVIKG</sequence>
<comment type="caution">
    <text evidence="1">The sequence shown here is derived from an EMBL/GenBank/DDBJ whole genome shotgun (WGS) entry which is preliminary data.</text>
</comment>
<evidence type="ECO:0000313" key="3">
    <source>
        <dbReference type="Proteomes" id="UP001152797"/>
    </source>
</evidence>
<reference evidence="1" key="1">
    <citation type="submission" date="2022-10" db="EMBL/GenBank/DDBJ databases">
        <authorList>
            <person name="Chen Y."/>
            <person name="Dougan E. K."/>
            <person name="Chan C."/>
            <person name="Rhodes N."/>
            <person name="Thang M."/>
        </authorList>
    </citation>
    <scope>NUCLEOTIDE SEQUENCE</scope>
</reference>
<dbReference type="AlphaFoldDB" id="A0A9P1BIH2"/>
<dbReference type="Proteomes" id="UP001152797">
    <property type="component" value="Unassembled WGS sequence"/>
</dbReference>